<dbReference type="AlphaFoldDB" id="A0A061DLC2"/>
<evidence type="ECO:0000313" key="2">
    <source>
        <dbReference type="Proteomes" id="UP000026915"/>
    </source>
</evidence>
<sequence length="130" mass="15191">MSPWSPDYEMSHGSWVLHLKELDYLLAPDGPWRRFWLGKSLFLLEMESISAVKHRIQIRRWKAKQKRRVLDPKSKWDKRNAESAASFCPLWPNHLSIGPALDPVPFVTAKPEPQLSSSLRFRARIRGEND</sequence>
<accession>A0A061DLC2</accession>
<proteinExistence type="predicted"/>
<dbReference type="Proteomes" id="UP000026915">
    <property type="component" value="Chromosome 1"/>
</dbReference>
<dbReference type="InParanoid" id="A0A061DLC2"/>
<dbReference type="Gramene" id="EOX90758">
    <property type="protein sequence ID" value="EOX90758"/>
    <property type="gene ID" value="TCM_000137"/>
</dbReference>
<dbReference type="EMBL" id="CM001879">
    <property type="protein sequence ID" value="EOX90758.1"/>
    <property type="molecule type" value="Genomic_DNA"/>
</dbReference>
<protein>
    <submittedName>
        <fullName evidence="1">Uncharacterized protein</fullName>
    </submittedName>
</protein>
<name>A0A061DLC2_THECC</name>
<reference evidence="1 2" key="1">
    <citation type="journal article" date="2013" name="Genome Biol.">
        <title>The genome sequence of the most widely cultivated cacao type and its use to identify candidate genes regulating pod color.</title>
        <authorList>
            <person name="Motamayor J.C."/>
            <person name="Mockaitis K."/>
            <person name="Schmutz J."/>
            <person name="Haiminen N."/>
            <person name="Iii D.L."/>
            <person name="Cornejo O."/>
            <person name="Findley S.D."/>
            <person name="Zheng P."/>
            <person name="Utro F."/>
            <person name="Royaert S."/>
            <person name="Saski C."/>
            <person name="Jenkins J."/>
            <person name="Podicheti R."/>
            <person name="Zhao M."/>
            <person name="Scheffler B.E."/>
            <person name="Stack J.C."/>
            <person name="Feltus F.A."/>
            <person name="Mustiga G.M."/>
            <person name="Amores F."/>
            <person name="Phillips W."/>
            <person name="Marelli J.P."/>
            <person name="May G.D."/>
            <person name="Shapiro H."/>
            <person name="Ma J."/>
            <person name="Bustamante C.D."/>
            <person name="Schnell R.J."/>
            <person name="Main D."/>
            <person name="Gilbert D."/>
            <person name="Parida L."/>
            <person name="Kuhn D.N."/>
        </authorList>
    </citation>
    <scope>NUCLEOTIDE SEQUENCE [LARGE SCALE GENOMIC DNA]</scope>
    <source>
        <strain evidence="2">cv. Matina 1-6</strain>
    </source>
</reference>
<gene>
    <name evidence="1" type="ORF">TCM_000137</name>
</gene>
<keyword evidence="2" id="KW-1185">Reference proteome</keyword>
<dbReference type="HOGENOM" id="CLU_1941877_0_0_1"/>
<evidence type="ECO:0000313" key="1">
    <source>
        <dbReference type="EMBL" id="EOX90758.1"/>
    </source>
</evidence>
<organism evidence="1 2">
    <name type="scientific">Theobroma cacao</name>
    <name type="common">Cacao</name>
    <name type="synonym">Cocoa</name>
    <dbReference type="NCBI Taxonomy" id="3641"/>
    <lineage>
        <taxon>Eukaryota</taxon>
        <taxon>Viridiplantae</taxon>
        <taxon>Streptophyta</taxon>
        <taxon>Embryophyta</taxon>
        <taxon>Tracheophyta</taxon>
        <taxon>Spermatophyta</taxon>
        <taxon>Magnoliopsida</taxon>
        <taxon>eudicotyledons</taxon>
        <taxon>Gunneridae</taxon>
        <taxon>Pentapetalae</taxon>
        <taxon>rosids</taxon>
        <taxon>malvids</taxon>
        <taxon>Malvales</taxon>
        <taxon>Malvaceae</taxon>
        <taxon>Byttnerioideae</taxon>
        <taxon>Theobroma</taxon>
    </lineage>
</organism>